<sequence length="84" mass="9893">MDHCTPGMMDGVGRHARWGSDYTPGWSMMSPEERRMHRERLASLRTYEECKAYMDKHREEMAERARLRGLPMPRPPRRDACASL</sequence>
<dbReference type="Proteomes" id="UP001163266">
    <property type="component" value="Chromosome"/>
</dbReference>
<gene>
    <name evidence="1" type="ORF">OMP39_07755</name>
</gene>
<name>A0ABY6MM61_9BURK</name>
<organism evidence="1 2">
    <name type="scientific">Caldimonas aquatica</name>
    <dbReference type="NCBI Taxonomy" id="376175"/>
    <lineage>
        <taxon>Bacteria</taxon>
        <taxon>Pseudomonadati</taxon>
        <taxon>Pseudomonadota</taxon>
        <taxon>Betaproteobacteria</taxon>
        <taxon>Burkholderiales</taxon>
        <taxon>Sphaerotilaceae</taxon>
        <taxon>Caldimonas</taxon>
    </lineage>
</organism>
<accession>A0ABY6MM61</accession>
<evidence type="ECO:0000313" key="2">
    <source>
        <dbReference type="Proteomes" id="UP001163266"/>
    </source>
</evidence>
<proteinExistence type="predicted"/>
<evidence type="ECO:0000313" key="1">
    <source>
        <dbReference type="EMBL" id="UZD53603.1"/>
    </source>
</evidence>
<reference evidence="1" key="1">
    <citation type="submission" date="2022-10" db="EMBL/GenBank/DDBJ databases">
        <title>Complete genome sequence of Schlegelella aquatica LMG 23380.</title>
        <authorList>
            <person name="Musilova J."/>
            <person name="Kourilova X."/>
            <person name="Bezdicek M."/>
            <person name="Hermankova K."/>
            <person name="Obruca S."/>
            <person name="Sedlar K."/>
        </authorList>
    </citation>
    <scope>NUCLEOTIDE SEQUENCE</scope>
    <source>
        <strain evidence="1">LMG 23380</strain>
    </source>
</reference>
<protein>
    <submittedName>
        <fullName evidence="1">Uncharacterized protein</fullName>
    </submittedName>
</protein>
<dbReference type="RefSeq" id="WP_264891186.1">
    <property type="nucleotide sequence ID" value="NZ_CP110257.1"/>
</dbReference>
<keyword evidence="2" id="KW-1185">Reference proteome</keyword>
<dbReference type="EMBL" id="CP110257">
    <property type="protein sequence ID" value="UZD53603.1"/>
    <property type="molecule type" value="Genomic_DNA"/>
</dbReference>